<dbReference type="AlphaFoldDB" id="A0A8H3CXG2"/>
<feature type="compositionally biased region" description="Basic and acidic residues" evidence="1">
    <location>
        <begin position="51"/>
        <end position="169"/>
    </location>
</feature>
<proteinExistence type="predicted"/>
<dbReference type="Proteomes" id="UP000663831">
    <property type="component" value="Unassembled WGS sequence"/>
</dbReference>
<dbReference type="EMBL" id="CAJMWV010004375">
    <property type="protein sequence ID" value="CAE6497812.1"/>
    <property type="molecule type" value="Genomic_DNA"/>
</dbReference>
<comment type="caution">
    <text evidence="2">The sequence shown here is derived from an EMBL/GenBank/DDBJ whole genome shotgun (WGS) entry which is preliminary data.</text>
</comment>
<protein>
    <submittedName>
        <fullName evidence="2">Uncharacterized protein</fullName>
    </submittedName>
</protein>
<name>A0A8H3CXG2_9AGAM</name>
<feature type="region of interest" description="Disordered" evidence="1">
    <location>
        <begin position="1"/>
        <end position="178"/>
    </location>
</feature>
<organism evidence="2 3">
    <name type="scientific">Rhizoctonia solani</name>
    <dbReference type="NCBI Taxonomy" id="456999"/>
    <lineage>
        <taxon>Eukaryota</taxon>
        <taxon>Fungi</taxon>
        <taxon>Dikarya</taxon>
        <taxon>Basidiomycota</taxon>
        <taxon>Agaricomycotina</taxon>
        <taxon>Agaricomycetes</taxon>
        <taxon>Cantharellales</taxon>
        <taxon>Ceratobasidiaceae</taxon>
        <taxon>Rhizoctonia</taxon>
    </lineage>
</organism>
<evidence type="ECO:0000313" key="2">
    <source>
        <dbReference type="EMBL" id="CAE6497812.1"/>
    </source>
</evidence>
<accession>A0A8H3CXG2</accession>
<sequence length="178" mass="20297">MTNFPSGNSGASKSAIPVDERNLTQEAGIQADTPTEEERAAWLKEMAALDPKGKLGLEEPEQASDRDHFSDDQRVVQDTGTYREQEGSRDRRDNQDRGDNRHDRNRSGTHEEREAGDRQPVRRDNRDRQDDRDRQGDHDQRDNRGQQDDRSQQNDRDRRDGHGRQDNTADHPGISAGG</sequence>
<gene>
    <name evidence="2" type="ORF">RDB_LOCUS115645</name>
</gene>
<feature type="compositionally biased region" description="Polar residues" evidence="1">
    <location>
        <begin position="1"/>
        <end position="12"/>
    </location>
</feature>
<evidence type="ECO:0000256" key="1">
    <source>
        <dbReference type="SAM" id="MobiDB-lite"/>
    </source>
</evidence>
<reference evidence="2" key="1">
    <citation type="submission" date="2021-01" db="EMBL/GenBank/DDBJ databases">
        <authorList>
            <person name="Kaushik A."/>
        </authorList>
    </citation>
    <scope>NUCLEOTIDE SEQUENCE</scope>
    <source>
        <strain evidence="2">AG3-1AP</strain>
    </source>
</reference>
<evidence type="ECO:0000313" key="3">
    <source>
        <dbReference type="Proteomes" id="UP000663831"/>
    </source>
</evidence>